<dbReference type="AlphaFoldDB" id="A0A1M6PDL1"/>
<dbReference type="InterPro" id="IPR036365">
    <property type="entry name" value="PGBD-like_sf"/>
</dbReference>
<dbReference type="Gene3D" id="2.30.42.10">
    <property type="match status" value="1"/>
</dbReference>
<dbReference type="OrthoDB" id="9812068at2"/>
<dbReference type="GO" id="GO:0008236">
    <property type="term" value="F:serine-type peptidase activity"/>
    <property type="evidence" value="ECO:0007669"/>
    <property type="project" value="UniProtKB-KW"/>
</dbReference>
<keyword evidence="8" id="KW-1185">Reference proteome</keyword>
<dbReference type="GO" id="GO:0007165">
    <property type="term" value="P:signal transduction"/>
    <property type="evidence" value="ECO:0007669"/>
    <property type="project" value="TreeGrafter"/>
</dbReference>
<dbReference type="GO" id="GO:0006508">
    <property type="term" value="P:proteolysis"/>
    <property type="evidence" value="ECO:0007669"/>
    <property type="project" value="UniProtKB-KW"/>
</dbReference>
<organism evidence="7 8">
    <name type="scientific">Anaerobranca californiensis DSM 14826</name>
    <dbReference type="NCBI Taxonomy" id="1120989"/>
    <lineage>
        <taxon>Bacteria</taxon>
        <taxon>Bacillati</taxon>
        <taxon>Bacillota</taxon>
        <taxon>Clostridia</taxon>
        <taxon>Eubacteriales</taxon>
        <taxon>Proteinivoracaceae</taxon>
        <taxon>Anaerobranca</taxon>
    </lineage>
</organism>
<dbReference type="SUPFAM" id="SSF47090">
    <property type="entry name" value="PGBD-like"/>
    <property type="match status" value="1"/>
</dbReference>
<dbReference type="STRING" id="1120989.SAMN02745227_01416"/>
<dbReference type="SMART" id="SM00245">
    <property type="entry name" value="TSPc"/>
    <property type="match status" value="1"/>
</dbReference>
<dbReference type="SUPFAM" id="SSF50156">
    <property type="entry name" value="PDZ domain-like"/>
    <property type="match status" value="1"/>
</dbReference>
<evidence type="ECO:0000313" key="8">
    <source>
        <dbReference type="Proteomes" id="UP000243547"/>
    </source>
</evidence>
<dbReference type="RefSeq" id="WP_072907455.1">
    <property type="nucleotide sequence ID" value="NZ_FRAI01000014.1"/>
</dbReference>
<dbReference type="Pfam" id="PF03572">
    <property type="entry name" value="Peptidase_S41"/>
    <property type="match status" value="1"/>
</dbReference>
<evidence type="ECO:0000256" key="1">
    <source>
        <dbReference type="ARBA" id="ARBA00009179"/>
    </source>
</evidence>
<dbReference type="InterPro" id="IPR041489">
    <property type="entry name" value="PDZ_6"/>
</dbReference>
<dbReference type="Pfam" id="PF17820">
    <property type="entry name" value="PDZ_6"/>
    <property type="match status" value="1"/>
</dbReference>
<dbReference type="FunFam" id="2.30.42.10:FF:000063">
    <property type="entry name" value="Peptidase, S41 family"/>
    <property type="match status" value="1"/>
</dbReference>
<reference evidence="8" key="1">
    <citation type="submission" date="2016-11" db="EMBL/GenBank/DDBJ databases">
        <authorList>
            <person name="Varghese N."/>
            <person name="Submissions S."/>
        </authorList>
    </citation>
    <scope>NUCLEOTIDE SEQUENCE [LARGE SCALE GENOMIC DNA]</scope>
    <source>
        <strain evidence="8">DSM 14826</strain>
    </source>
</reference>
<dbReference type="Gene3D" id="1.10.101.10">
    <property type="entry name" value="PGBD-like superfamily/PGBD"/>
    <property type="match status" value="1"/>
</dbReference>
<evidence type="ECO:0000256" key="2">
    <source>
        <dbReference type="ARBA" id="ARBA00022670"/>
    </source>
</evidence>
<dbReference type="InterPro" id="IPR036034">
    <property type="entry name" value="PDZ_sf"/>
</dbReference>
<dbReference type="Pfam" id="PF01471">
    <property type="entry name" value="PG_binding_1"/>
    <property type="match status" value="1"/>
</dbReference>
<gene>
    <name evidence="7" type="ORF">SAMN02745227_01416</name>
</gene>
<feature type="domain" description="PDZ" evidence="6">
    <location>
        <begin position="94"/>
        <end position="160"/>
    </location>
</feature>
<keyword evidence="4 5" id="KW-0720">Serine protease</keyword>
<dbReference type="InterPro" id="IPR036366">
    <property type="entry name" value="PGBDSf"/>
</dbReference>
<dbReference type="GO" id="GO:0030288">
    <property type="term" value="C:outer membrane-bounded periplasmic space"/>
    <property type="evidence" value="ECO:0007669"/>
    <property type="project" value="TreeGrafter"/>
</dbReference>
<dbReference type="PROSITE" id="PS50106">
    <property type="entry name" value="PDZ"/>
    <property type="match status" value="1"/>
</dbReference>
<keyword evidence="3 5" id="KW-0378">Hydrolase</keyword>
<dbReference type="InterPro" id="IPR002477">
    <property type="entry name" value="Peptidoglycan-bd-like"/>
</dbReference>
<evidence type="ECO:0000256" key="3">
    <source>
        <dbReference type="ARBA" id="ARBA00022801"/>
    </source>
</evidence>
<evidence type="ECO:0000256" key="5">
    <source>
        <dbReference type="RuleBase" id="RU004404"/>
    </source>
</evidence>
<comment type="similarity">
    <text evidence="1 5">Belongs to the peptidase S41A family.</text>
</comment>
<dbReference type="SMART" id="SM00228">
    <property type="entry name" value="PDZ"/>
    <property type="match status" value="1"/>
</dbReference>
<dbReference type="Proteomes" id="UP000243547">
    <property type="component" value="Unassembled WGS sequence"/>
</dbReference>
<proteinExistence type="inferred from homology"/>
<dbReference type="InterPro" id="IPR004447">
    <property type="entry name" value="Peptidase_S41A"/>
</dbReference>
<sequence>MLSLVVVLFITNFLFFAVGYNYGINQSKDLDFFRNIDNKNPEFTEKLNRIIYTIDNYYFNDYDWEKIEEHVYREIISALGDPYSQYLTPRDIEDMQIRSGRSYGGIGVEVTINNGRVTVVTPMEGSPGQKAGLLPGDIIVEVDGKSVEGLTLSETVDLIRGEPDTEVVLGIIREGLPEVIRVPIIRGIITTTAVKSQLLQEGLGYIRLTRFAEGADEDFAKALRDLKEQGMENLIIDLRGNPGGYLNVVVNIAQLLVPEGEVVYMEDKHGNRVRTYTSNLKERDFEVVVLIDEHSASASEILAGALKDREAGTLIGKKTFGKGSVQTLIDLKDGSAVKLTVQKYFTPSGSVIDGIGVSPHIEVEQPPEAKFSNFVYKGQLGVGSSGLDVVILHKILYYLGYGEDRDDPYYTEKTKEAVSGFQRNNGLPVTGVVDRRTGEKLNFVFAEFQRERDLQLQKAIEFFK</sequence>
<dbReference type="PANTHER" id="PTHR32060">
    <property type="entry name" value="TAIL-SPECIFIC PROTEASE"/>
    <property type="match status" value="1"/>
</dbReference>
<dbReference type="InterPro" id="IPR001478">
    <property type="entry name" value="PDZ"/>
</dbReference>
<dbReference type="InterPro" id="IPR005151">
    <property type="entry name" value="Tail-specific_protease"/>
</dbReference>
<dbReference type="InterPro" id="IPR029045">
    <property type="entry name" value="ClpP/crotonase-like_dom_sf"/>
</dbReference>
<dbReference type="Gene3D" id="3.90.226.10">
    <property type="entry name" value="2-enoyl-CoA Hydratase, Chain A, domain 1"/>
    <property type="match status" value="1"/>
</dbReference>
<accession>A0A1M6PDL1</accession>
<dbReference type="NCBIfam" id="TIGR00225">
    <property type="entry name" value="prc"/>
    <property type="match status" value="1"/>
</dbReference>
<evidence type="ECO:0000256" key="4">
    <source>
        <dbReference type="ARBA" id="ARBA00022825"/>
    </source>
</evidence>
<dbReference type="SUPFAM" id="SSF52096">
    <property type="entry name" value="ClpP/crotonase"/>
    <property type="match status" value="1"/>
</dbReference>
<evidence type="ECO:0000259" key="6">
    <source>
        <dbReference type="PROSITE" id="PS50106"/>
    </source>
</evidence>
<dbReference type="EMBL" id="FRAI01000014">
    <property type="protein sequence ID" value="SHK06029.1"/>
    <property type="molecule type" value="Genomic_DNA"/>
</dbReference>
<evidence type="ECO:0000313" key="7">
    <source>
        <dbReference type="EMBL" id="SHK06029.1"/>
    </source>
</evidence>
<dbReference type="CDD" id="cd06782">
    <property type="entry name" value="cpPDZ_CPP-like"/>
    <property type="match status" value="1"/>
</dbReference>
<dbReference type="CDD" id="cd07560">
    <property type="entry name" value="Peptidase_S41_CPP"/>
    <property type="match status" value="1"/>
</dbReference>
<dbReference type="GO" id="GO:0004175">
    <property type="term" value="F:endopeptidase activity"/>
    <property type="evidence" value="ECO:0007669"/>
    <property type="project" value="TreeGrafter"/>
</dbReference>
<dbReference type="Gene3D" id="3.30.750.44">
    <property type="match status" value="1"/>
</dbReference>
<keyword evidence="2 5" id="KW-0645">Protease</keyword>
<name>A0A1M6PDL1_9FIRM</name>
<dbReference type="PANTHER" id="PTHR32060:SF30">
    <property type="entry name" value="CARBOXY-TERMINAL PROCESSING PROTEASE CTPA"/>
    <property type="match status" value="1"/>
</dbReference>
<protein>
    <submittedName>
        <fullName evidence="7">Carboxyl-terminal processing protease</fullName>
    </submittedName>
</protein>